<sequence length="193" mass="22344">MLNKMFRGNCRGKTLNRRALSLIELLTTIVIMGVLTTAAIPLGEVVFIRDKELELKDTLIVTRGAIDKFYASVGRYPYTFNELRWVEGQKLIDTKDREDYWLVGMPFLRKSPPINPFASSNQAWIVILTNSQYGLESMPLEEFLTTREIDLINPDNLQRKEIYDIQYPPQGHNAFKYQITIYTSLEGHAYSSW</sequence>
<gene>
    <name evidence="2" type="ORF">A2008_03945</name>
</gene>
<evidence type="ECO:0000256" key="1">
    <source>
        <dbReference type="SAM" id="Phobius"/>
    </source>
</evidence>
<evidence type="ECO:0000313" key="3">
    <source>
        <dbReference type="Proteomes" id="UP000178735"/>
    </source>
</evidence>
<feature type="transmembrane region" description="Helical" evidence="1">
    <location>
        <begin position="21"/>
        <end position="42"/>
    </location>
</feature>
<protein>
    <recommendedName>
        <fullName evidence="4">Type II secretion system protein GspG C-terminal domain-containing protein</fullName>
    </recommendedName>
</protein>
<dbReference type="Gene3D" id="3.30.700.10">
    <property type="entry name" value="Glycoprotein, Type 4 Pilin"/>
    <property type="match status" value="1"/>
</dbReference>
<dbReference type="EMBL" id="MGFH01000061">
    <property type="protein sequence ID" value="OGM06483.1"/>
    <property type="molecule type" value="Genomic_DNA"/>
</dbReference>
<accession>A0A1F7WUM3</accession>
<dbReference type="InterPro" id="IPR045584">
    <property type="entry name" value="Pilin-like"/>
</dbReference>
<comment type="caution">
    <text evidence="2">The sequence shown here is derived from an EMBL/GenBank/DDBJ whole genome shotgun (WGS) entry which is preliminary data.</text>
</comment>
<proteinExistence type="predicted"/>
<keyword evidence="1" id="KW-0472">Membrane</keyword>
<reference evidence="2 3" key="1">
    <citation type="journal article" date="2016" name="Nat. Commun.">
        <title>Thousands of microbial genomes shed light on interconnected biogeochemical processes in an aquifer system.</title>
        <authorList>
            <person name="Anantharaman K."/>
            <person name="Brown C.T."/>
            <person name="Hug L.A."/>
            <person name="Sharon I."/>
            <person name="Castelle C.J."/>
            <person name="Probst A.J."/>
            <person name="Thomas B.C."/>
            <person name="Singh A."/>
            <person name="Wilkins M.J."/>
            <person name="Karaoz U."/>
            <person name="Brodie E.L."/>
            <person name="Williams K.H."/>
            <person name="Hubbard S.S."/>
            <person name="Banfield J.F."/>
        </authorList>
    </citation>
    <scope>NUCLEOTIDE SEQUENCE [LARGE SCALE GENOMIC DNA]</scope>
</reference>
<keyword evidence="1" id="KW-0812">Transmembrane</keyword>
<dbReference type="InterPro" id="IPR012902">
    <property type="entry name" value="N_methyl_site"/>
</dbReference>
<evidence type="ECO:0000313" key="2">
    <source>
        <dbReference type="EMBL" id="OGM06483.1"/>
    </source>
</evidence>
<organism evidence="2 3">
    <name type="scientific">Candidatus Wallbacteria bacterium GWC2_49_35</name>
    <dbReference type="NCBI Taxonomy" id="1817813"/>
    <lineage>
        <taxon>Bacteria</taxon>
        <taxon>Candidatus Walliibacteriota</taxon>
    </lineage>
</organism>
<dbReference type="STRING" id="1817813.A2008_03945"/>
<evidence type="ECO:0008006" key="4">
    <source>
        <dbReference type="Google" id="ProtNLM"/>
    </source>
</evidence>
<dbReference type="SUPFAM" id="SSF54523">
    <property type="entry name" value="Pili subunits"/>
    <property type="match status" value="1"/>
</dbReference>
<keyword evidence="1" id="KW-1133">Transmembrane helix</keyword>
<dbReference type="NCBIfam" id="TIGR02532">
    <property type="entry name" value="IV_pilin_GFxxxE"/>
    <property type="match status" value="1"/>
</dbReference>
<dbReference type="AlphaFoldDB" id="A0A1F7WUM3"/>
<dbReference type="Proteomes" id="UP000178735">
    <property type="component" value="Unassembled WGS sequence"/>
</dbReference>
<name>A0A1F7WUM3_9BACT</name>